<organism evidence="1 2">
    <name type="scientific">Candidatus Olsenella stercoravium</name>
    <dbReference type="NCBI Taxonomy" id="2838713"/>
    <lineage>
        <taxon>Bacteria</taxon>
        <taxon>Bacillati</taxon>
        <taxon>Actinomycetota</taxon>
        <taxon>Coriobacteriia</taxon>
        <taxon>Coriobacteriales</taxon>
        <taxon>Atopobiaceae</taxon>
        <taxon>Olsenella</taxon>
    </lineage>
</organism>
<evidence type="ECO:0000313" key="2">
    <source>
        <dbReference type="Proteomes" id="UP000824029"/>
    </source>
</evidence>
<name>A0A9D2DIS1_9ACTN</name>
<dbReference type="AlphaFoldDB" id="A0A9D2DIS1"/>
<sequence>MTTEYTDRGAAVSEATSSGLSMVYSLDEKGNPIAARGTGNEWTESHTYDEHDRVVRTVRPDGMRAEYAYADDGSCTFEMFDGSGSQLAKSVYAAEGNWLFSEYYWEGGGLQARYDYEGGFLSHATFYDENGSVQLDTTFVLERDAQGRVSSVSSPDGSWAYTYPPTLYFDRVCFEYDENGCISRMYAPWASAEKREEFRSQYGAVPNEDNVFDIHYEYQRIDDPTSYVRLQKQGNNA</sequence>
<dbReference type="Proteomes" id="UP000824029">
    <property type="component" value="Unassembled WGS sequence"/>
</dbReference>
<evidence type="ECO:0000313" key="1">
    <source>
        <dbReference type="EMBL" id="HIZ17765.1"/>
    </source>
</evidence>
<dbReference type="Gene3D" id="2.180.10.10">
    <property type="entry name" value="RHS repeat-associated core"/>
    <property type="match status" value="1"/>
</dbReference>
<protein>
    <recommendedName>
        <fullName evidence="3">YD repeat-containing protein</fullName>
    </recommendedName>
</protein>
<reference evidence="1" key="2">
    <citation type="submission" date="2021-04" db="EMBL/GenBank/DDBJ databases">
        <authorList>
            <person name="Gilroy R."/>
        </authorList>
    </citation>
    <scope>NUCLEOTIDE SEQUENCE</scope>
    <source>
        <strain evidence="1">ChiHecolR3B27-1887</strain>
    </source>
</reference>
<evidence type="ECO:0008006" key="3">
    <source>
        <dbReference type="Google" id="ProtNLM"/>
    </source>
</evidence>
<accession>A0A9D2DIS1</accession>
<dbReference type="EMBL" id="DXBZ01000032">
    <property type="protein sequence ID" value="HIZ17765.1"/>
    <property type="molecule type" value="Genomic_DNA"/>
</dbReference>
<gene>
    <name evidence="1" type="ORF">IAA22_01445</name>
</gene>
<proteinExistence type="predicted"/>
<reference evidence="1" key="1">
    <citation type="journal article" date="2021" name="PeerJ">
        <title>Extensive microbial diversity within the chicken gut microbiome revealed by metagenomics and culture.</title>
        <authorList>
            <person name="Gilroy R."/>
            <person name="Ravi A."/>
            <person name="Getino M."/>
            <person name="Pursley I."/>
            <person name="Horton D.L."/>
            <person name="Alikhan N.F."/>
            <person name="Baker D."/>
            <person name="Gharbi K."/>
            <person name="Hall N."/>
            <person name="Watson M."/>
            <person name="Adriaenssens E.M."/>
            <person name="Foster-Nyarko E."/>
            <person name="Jarju S."/>
            <person name="Secka A."/>
            <person name="Antonio M."/>
            <person name="Oren A."/>
            <person name="Chaudhuri R.R."/>
            <person name="La Ragione R."/>
            <person name="Hildebrand F."/>
            <person name="Pallen M.J."/>
        </authorList>
    </citation>
    <scope>NUCLEOTIDE SEQUENCE</scope>
    <source>
        <strain evidence="1">ChiHecolR3B27-1887</strain>
    </source>
</reference>
<comment type="caution">
    <text evidence="1">The sequence shown here is derived from an EMBL/GenBank/DDBJ whole genome shotgun (WGS) entry which is preliminary data.</text>
</comment>